<accession>A0A8S1B4H8</accession>
<evidence type="ECO:0000313" key="2">
    <source>
        <dbReference type="Proteomes" id="UP000494256"/>
    </source>
</evidence>
<dbReference type="EMBL" id="CADEBD010000494">
    <property type="protein sequence ID" value="CAB3256586.1"/>
    <property type="molecule type" value="Genomic_DNA"/>
</dbReference>
<comment type="caution">
    <text evidence="1">The sequence shown here is derived from an EMBL/GenBank/DDBJ whole genome shotgun (WGS) entry which is preliminary data.</text>
</comment>
<protein>
    <submittedName>
        <fullName evidence="1">Uncharacterized protein</fullName>
    </submittedName>
</protein>
<dbReference type="OrthoDB" id="421226at2759"/>
<organism evidence="1 2">
    <name type="scientific">Arctia plantaginis</name>
    <name type="common">Wood tiger moth</name>
    <name type="synonym">Phalaena plantaginis</name>
    <dbReference type="NCBI Taxonomy" id="874455"/>
    <lineage>
        <taxon>Eukaryota</taxon>
        <taxon>Metazoa</taxon>
        <taxon>Ecdysozoa</taxon>
        <taxon>Arthropoda</taxon>
        <taxon>Hexapoda</taxon>
        <taxon>Insecta</taxon>
        <taxon>Pterygota</taxon>
        <taxon>Neoptera</taxon>
        <taxon>Endopterygota</taxon>
        <taxon>Lepidoptera</taxon>
        <taxon>Glossata</taxon>
        <taxon>Ditrysia</taxon>
        <taxon>Noctuoidea</taxon>
        <taxon>Erebidae</taxon>
        <taxon>Arctiinae</taxon>
        <taxon>Arctia</taxon>
    </lineage>
</organism>
<proteinExistence type="predicted"/>
<dbReference type="AlphaFoldDB" id="A0A8S1B4H8"/>
<dbReference type="Proteomes" id="UP000494256">
    <property type="component" value="Unassembled WGS sequence"/>
</dbReference>
<evidence type="ECO:0000313" key="1">
    <source>
        <dbReference type="EMBL" id="CAB3256586.1"/>
    </source>
</evidence>
<sequence length="75" mass="8324">MLDWNLVLIAILADEEEKPEARKALKETIPSFDSVSLKLPDVASASLRYIFFRGMPRCTLTLLTWHAVPIVGAGP</sequence>
<gene>
    <name evidence="1" type="ORF">APLA_LOCUS15626</name>
</gene>
<name>A0A8S1B4H8_ARCPL</name>
<reference evidence="1 2" key="1">
    <citation type="submission" date="2020-04" db="EMBL/GenBank/DDBJ databases">
        <authorList>
            <person name="Wallbank WR R."/>
            <person name="Pardo Diaz C."/>
            <person name="Kozak K."/>
            <person name="Martin S."/>
            <person name="Jiggins C."/>
            <person name="Moest M."/>
            <person name="Warren A I."/>
            <person name="Byers J.R.P. K."/>
            <person name="Montejo-Kovacevich G."/>
            <person name="Yen C E."/>
        </authorList>
    </citation>
    <scope>NUCLEOTIDE SEQUENCE [LARGE SCALE GENOMIC DNA]</scope>
</reference>